<dbReference type="STRING" id="504805.SAMN05421505_1384"/>
<protein>
    <submittedName>
        <fullName evidence="1">Uncharacterized protein</fullName>
    </submittedName>
</protein>
<accession>A0A1G8ILU2</accession>
<evidence type="ECO:0000313" key="2">
    <source>
        <dbReference type="Proteomes" id="UP000198923"/>
    </source>
</evidence>
<dbReference type="Proteomes" id="UP000198923">
    <property type="component" value="Unassembled WGS sequence"/>
</dbReference>
<keyword evidence="2" id="KW-1185">Reference proteome</keyword>
<proteinExistence type="predicted"/>
<evidence type="ECO:0000313" key="1">
    <source>
        <dbReference type="EMBL" id="SDI19939.1"/>
    </source>
</evidence>
<sequence length="100" mass="11176">MPDSERLAAHLARIEAVKTYRARVEPEEQQVRQDVLAFVGLDVTAPVDPLEPVKTMIRLDPARVEARRLAVAWYRDNREAPLVPSYQTKPPATSWAVAGG</sequence>
<dbReference type="AlphaFoldDB" id="A0A1G8ILU2"/>
<dbReference type="EMBL" id="FNCN01000038">
    <property type="protein sequence ID" value="SDI19939.1"/>
    <property type="molecule type" value="Genomic_DNA"/>
</dbReference>
<reference evidence="1 2" key="1">
    <citation type="submission" date="2016-10" db="EMBL/GenBank/DDBJ databases">
        <authorList>
            <person name="de Groot N.N."/>
        </authorList>
    </citation>
    <scope>NUCLEOTIDE SEQUENCE [LARGE SCALE GENOMIC DNA]</scope>
    <source>
        <strain evidence="1 2">CPCC 201354</strain>
    </source>
</reference>
<gene>
    <name evidence="1" type="ORF">SAMN05421505_1384</name>
</gene>
<organism evidence="1 2">
    <name type="scientific">Sinosporangium album</name>
    <dbReference type="NCBI Taxonomy" id="504805"/>
    <lineage>
        <taxon>Bacteria</taxon>
        <taxon>Bacillati</taxon>
        <taxon>Actinomycetota</taxon>
        <taxon>Actinomycetes</taxon>
        <taxon>Streptosporangiales</taxon>
        <taxon>Streptosporangiaceae</taxon>
        <taxon>Sinosporangium</taxon>
    </lineage>
</organism>
<name>A0A1G8ILU2_9ACTN</name>